<accession>A0ABS4TXW9</accession>
<dbReference type="EMBL" id="JAGINW010000001">
    <property type="protein sequence ID" value="MBP2329224.1"/>
    <property type="molecule type" value="Genomic_DNA"/>
</dbReference>
<evidence type="ECO:0000256" key="3">
    <source>
        <dbReference type="ARBA" id="ARBA00005207"/>
    </source>
</evidence>
<name>A0ABS4TXW9_9PSEU</name>
<evidence type="ECO:0000256" key="8">
    <source>
        <dbReference type="ARBA" id="ARBA00023002"/>
    </source>
</evidence>
<evidence type="ECO:0000256" key="7">
    <source>
        <dbReference type="ARBA" id="ARBA00022964"/>
    </source>
</evidence>
<dbReference type="NCBIfam" id="NF009910">
    <property type="entry name" value="PRK13370.1-4"/>
    <property type="match status" value="1"/>
</dbReference>
<evidence type="ECO:0000256" key="9">
    <source>
        <dbReference type="ARBA" id="ARBA00023004"/>
    </source>
</evidence>
<comment type="subunit">
    <text evidence="5 10">Homotetramer.</text>
</comment>
<dbReference type="Pfam" id="PF02900">
    <property type="entry name" value="LigB"/>
    <property type="match status" value="1"/>
</dbReference>
<organism evidence="12 13">
    <name type="scientific">Kibdelosporangium banguiense</name>
    <dbReference type="NCBI Taxonomy" id="1365924"/>
    <lineage>
        <taxon>Bacteria</taxon>
        <taxon>Bacillati</taxon>
        <taxon>Actinomycetota</taxon>
        <taxon>Actinomycetes</taxon>
        <taxon>Pseudonocardiales</taxon>
        <taxon>Pseudonocardiaceae</taxon>
        <taxon>Kibdelosporangium</taxon>
    </lineage>
</organism>
<dbReference type="HAMAP" id="MF_01653">
    <property type="entry name" value="MhpB"/>
    <property type="match status" value="1"/>
</dbReference>
<sequence length="312" mass="33467">MSLALVCMSHSPLFSAGEPPDEIRADVEAAVSVAREFVDEYDPELVVAFAPDHYNGFFYELMPQFCIGLAACGVGDFGSDTTPYRVPAEAAELAEAVITAGVDASVSLQMQVDHGAVQPLELLFGSVAAKPVIPVFVNSVAPPFAPMQRVRLLGEAAGRYLTTLDKRVLLIGSGGLSHDPPVPQLNTATEQQRALLLNGRNPSPEVRAQREQRVKAAAVAFAAGEADIQDLNPEWDRAFLQVCASGVTRRFDDYRAADMTEAAGHSVHEVRTWVAAYSALSTAGAYRVTSSYYRPILELIAGFAVTTARPVT</sequence>
<comment type="cofactor">
    <cofactor evidence="10">
        <name>Fe(2+)</name>
        <dbReference type="ChEBI" id="CHEBI:29033"/>
    </cofactor>
</comment>
<dbReference type="Gene3D" id="3.40.830.10">
    <property type="entry name" value="LigB-like"/>
    <property type="match status" value="1"/>
</dbReference>
<evidence type="ECO:0000256" key="4">
    <source>
        <dbReference type="ARBA" id="ARBA00007030"/>
    </source>
</evidence>
<comment type="catalytic activity">
    <reaction evidence="2 10">
        <text>3-(2,3-dihydroxyphenyl)propanoate + O2 = (2Z,4E)-2-hydroxy-6-oxonona-2,4-dienedioate + H(+)</text>
        <dbReference type="Rhea" id="RHEA:23840"/>
        <dbReference type="ChEBI" id="CHEBI:15378"/>
        <dbReference type="ChEBI" id="CHEBI:15379"/>
        <dbReference type="ChEBI" id="CHEBI:46951"/>
        <dbReference type="ChEBI" id="CHEBI:66887"/>
        <dbReference type="EC" id="1.13.11.16"/>
    </reaction>
</comment>
<dbReference type="Proteomes" id="UP001519332">
    <property type="component" value="Unassembled WGS sequence"/>
</dbReference>
<evidence type="ECO:0000313" key="13">
    <source>
        <dbReference type="Proteomes" id="UP001519332"/>
    </source>
</evidence>
<protein>
    <recommendedName>
        <fullName evidence="10">2,3-dihydroxyphenylpropionate/2,3-dihydroxicinnamic acid 1,2-dioxygenase</fullName>
        <ecNumber evidence="10">1.13.11.16</ecNumber>
    </recommendedName>
    <alternativeName>
        <fullName evidence="10">3-carboxyethylcatechol 2,3-dioxygenase</fullName>
    </alternativeName>
</protein>
<evidence type="ECO:0000256" key="10">
    <source>
        <dbReference type="HAMAP-Rule" id="MF_01653"/>
    </source>
</evidence>
<proteinExistence type="inferred from homology"/>
<keyword evidence="9 10" id="KW-0408">Iron</keyword>
<reference evidence="12 13" key="1">
    <citation type="submission" date="2021-03" db="EMBL/GenBank/DDBJ databases">
        <title>Sequencing the genomes of 1000 actinobacteria strains.</title>
        <authorList>
            <person name="Klenk H.-P."/>
        </authorList>
    </citation>
    <scope>NUCLEOTIDE SEQUENCE [LARGE SCALE GENOMIC DNA]</scope>
    <source>
        <strain evidence="12 13">DSM 46670</strain>
    </source>
</reference>
<dbReference type="GO" id="GO:0047070">
    <property type="term" value="F:3-carboxyethylcatechol 2,3-dioxygenase activity"/>
    <property type="evidence" value="ECO:0007669"/>
    <property type="project" value="UniProtKB-EC"/>
</dbReference>
<dbReference type="InterPro" id="IPR023789">
    <property type="entry name" value="DHPP/DHXA_dioxygenase"/>
</dbReference>
<evidence type="ECO:0000256" key="5">
    <source>
        <dbReference type="ARBA" id="ARBA00011881"/>
    </source>
</evidence>
<keyword evidence="6 10" id="KW-0058">Aromatic hydrocarbons catabolism</keyword>
<dbReference type="SUPFAM" id="SSF53213">
    <property type="entry name" value="LigB-like"/>
    <property type="match status" value="1"/>
</dbReference>
<evidence type="ECO:0000256" key="6">
    <source>
        <dbReference type="ARBA" id="ARBA00022797"/>
    </source>
</evidence>
<evidence type="ECO:0000256" key="2">
    <source>
        <dbReference type="ARBA" id="ARBA00001843"/>
    </source>
</evidence>
<dbReference type="InterPro" id="IPR004183">
    <property type="entry name" value="Xdiol_dOase_suB"/>
</dbReference>
<feature type="domain" description="Extradiol ring-cleavage dioxygenase class III enzyme subunit B" evidence="11">
    <location>
        <begin position="6"/>
        <end position="303"/>
    </location>
</feature>
<keyword evidence="13" id="KW-1185">Reference proteome</keyword>
<feature type="active site" description="Proton donor" evidence="10">
    <location>
        <position position="114"/>
    </location>
</feature>
<evidence type="ECO:0000259" key="11">
    <source>
        <dbReference type="Pfam" id="PF02900"/>
    </source>
</evidence>
<dbReference type="EC" id="1.13.11.16" evidence="10"/>
<gene>
    <name evidence="10" type="primary">mhpB</name>
    <name evidence="12" type="ORF">JOF56_009609</name>
</gene>
<feature type="active site" description="Proton acceptor" evidence="10">
    <location>
        <position position="178"/>
    </location>
</feature>
<comment type="catalytic activity">
    <reaction evidence="1 10">
        <text>(2E)-3-(2,3-dihydroxyphenyl)prop-2-enoate + O2 = (2Z,4E,7E)-2-hydroxy-6-oxonona-2,4,7-trienedioate + H(+)</text>
        <dbReference type="Rhea" id="RHEA:25054"/>
        <dbReference type="ChEBI" id="CHEBI:15378"/>
        <dbReference type="ChEBI" id="CHEBI:15379"/>
        <dbReference type="ChEBI" id="CHEBI:58642"/>
        <dbReference type="ChEBI" id="CHEBI:66888"/>
        <dbReference type="EC" id="1.13.11.16"/>
    </reaction>
</comment>
<comment type="similarity">
    <text evidence="4 10">Belongs to the LigB/MhpB extradiol dioxygenase family.</text>
</comment>
<keyword evidence="7 10" id="KW-0223">Dioxygenase</keyword>
<evidence type="ECO:0000313" key="12">
    <source>
        <dbReference type="EMBL" id="MBP2329224.1"/>
    </source>
</evidence>
<comment type="caution">
    <text evidence="12">The sequence shown here is derived from an EMBL/GenBank/DDBJ whole genome shotgun (WGS) entry which is preliminary data.</text>
</comment>
<comment type="function">
    <text evidence="10">Catalyzes the non-heme iron(II)-dependent oxidative cleavage of 2,3-dihydroxyphenylpropionic acid and 2,3-dihydroxicinnamic acid into 2-hydroxy-6-ketononadienedioate and 2-hydroxy-6-ketononatrienedioate, respectively.</text>
</comment>
<dbReference type="RefSeq" id="WP_209646062.1">
    <property type="nucleotide sequence ID" value="NZ_JAGINW010000001.1"/>
</dbReference>
<evidence type="ECO:0000256" key="1">
    <source>
        <dbReference type="ARBA" id="ARBA00001748"/>
    </source>
</evidence>
<comment type="pathway">
    <text evidence="3 10">Aromatic compound metabolism; 3-phenylpropanoate degradation.</text>
</comment>
<keyword evidence="8 10" id="KW-0560">Oxidoreductase</keyword>